<gene>
    <name evidence="6" type="ORF">RRG08_054200</name>
</gene>
<accession>A0AAE1CVU9</accession>
<evidence type="ECO:0000256" key="1">
    <source>
        <dbReference type="ARBA" id="ARBA00005361"/>
    </source>
</evidence>
<name>A0AAE1CVU9_9GAST</name>
<evidence type="ECO:0000256" key="3">
    <source>
        <dbReference type="ARBA" id="ARBA00038157"/>
    </source>
</evidence>
<dbReference type="Gene3D" id="3.30.1140.40">
    <property type="entry name" value="Tctex-1"/>
    <property type="match status" value="1"/>
</dbReference>
<dbReference type="GO" id="GO:0005829">
    <property type="term" value="C:cytosol"/>
    <property type="evidence" value="ECO:0007669"/>
    <property type="project" value="UniProtKB-ARBA"/>
</dbReference>
<dbReference type="InterPro" id="IPR050523">
    <property type="entry name" value="AKR_Detox_Biosynth"/>
</dbReference>
<dbReference type="Gene3D" id="3.20.20.100">
    <property type="entry name" value="NADP-dependent oxidoreductase domain"/>
    <property type="match status" value="2"/>
</dbReference>
<dbReference type="Proteomes" id="UP001283361">
    <property type="component" value="Unassembled WGS sequence"/>
</dbReference>
<feature type="region of interest" description="Disordered" evidence="4">
    <location>
        <begin position="811"/>
        <end position="835"/>
    </location>
</feature>
<dbReference type="EMBL" id="JAWDGP010006482">
    <property type="protein sequence ID" value="KAK3740176.1"/>
    <property type="molecule type" value="Genomic_DNA"/>
</dbReference>
<evidence type="ECO:0000313" key="7">
    <source>
        <dbReference type="Proteomes" id="UP001283361"/>
    </source>
</evidence>
<dbReference type="Pfam" id="PF00248">
    <property type="entry name" value="Aldo_ket_red"/>
    <property type="match status" value="2"/>
</dbReference>
<comment type="similarity">
    <text evidence="3">Belongs to the aldo/keto reductase family. Aldo/keto reductase 2 subfamily.</text>
</comment>
<dbReference type="PANTHER" id="PTHR43364">
    <property type="entry name" value="NADH-SPECIFIC METHYLGLYOXAL REDUCTASE-RELATED"/>
    <property type="match status" value="1"/>
</dbReference>
<protein>
    <recommendedName>
        <fullName evidence="5">NADP-dependent oxidoreductase domain-containing protein</fullName>
    </recommendedName>
</protein>
<dbReference type="InterPro" id="IPR036812">
    <property type="entry name" value="NAD(P)_OxRdtase_dom_sf"/>
</dbReference>
<keyword evidence="2" id="KW-0560">Oxidoreductase</keyword>
<dbReference type="Pfam" id="PF03645">
    <property type="entry name" value="Tctex-1"/>
    <property type="match status" value="1"/>
</dbReference>
<dbReference type="CDD" id="cd21451">
    <property type="entry name" value="DLC-like_TCTEX1D"/>
    <property type="match status" value="1"/>
</dbReference>
<dbReference type="GO" id="GO:0016491">
    <property type="term" value="F:oxidoreductase activity"/>
    <property type="evidence" value="ECO:0007669"/>
    <property type="project" value="UniProtKB-KW"/>
</dbReference>
<dbReference type="InterPro" id="IPR038586">
    <property type="entry name" value="Tctex-1-like_sf"/>
</dbReference>
<comment type="caution">
    <text evidence="6">The sequence shown here is derived from an EMBL/GenBank/DDBJ whole genome shotgun (WGS) entry which is preliminary data.</text>
</comment>
<evidence type="ECO:0000313" key="6">
    <source>
        <dbReference type="EMBL" id="KAK3740176.1"/>
    </source>
</evidence>
<keyword evidence="7" id="KW-1185">Reference proteome</keyword>
<reference evidence="6" key="1">
    <citation type="journal article" date="2023" name="G3 (Bethesda)">
        <title>A reference genome for the long-term kleptoplast-retaining sea slug Elysia crispata morphotype clarki.</title>
        <authorList>
            <person name="Eastman K.E."/>
            <person name="Pendleton A.L."/>
            <person name="Shaikh M.A."/>
            <person name="Suttiyut T."/>
            <person name="Ogas R."/>
            <person name="Tomko P."/>
            <person name="Gavelis G."/>
            <person name="Widhalm J.R."/>
            <person name="Wisecaver J.H."/>
        </authorList>
    </citation>
    <scope>NUCLEOTIDE SEQUENCE</scope>
    <source>
        <strain evidence="6">ECLA1</strain>
    </source>
</reference>
<evidence type="ECO:0000259" key="5">
    <source>
        <dbReference type="Pfam" id="PF00248"/>
    </source>
</evidence>
<feature type="domain" description="NADP-dependent oxidoreductase" evidence="5">
    <location>
        <begin position="24"/>
        <end position="334"/>
    </location>
</feature>
<proteinExistence type="inferred from homology"/>
<dbReference type="InterPro" id="IPR023210">
    <property type="entry name" value="NADP_OxRdtase_dom"/>
</dbReference>
<feature type="domain" description="NADP-dependent oxidoreductase" evidence="5">
    <location>
        <begin position="391"/>
        <end position="701"/>
    </location>
</feature>
<sequence length="967" mass="108275">MSNIPEECKVKYNFLGKSGLKVSNICLGTLTFGETPVGRPGQCDESLSHQILNRFAAWGGNFVDTADFYGLGNSEIVVGSWLERQTREDFVVATKCRYDMNQNVNSVGLSRRHITKSIEDSLKRLHTDYVDVYHTHLFDNATPLEETYRALDDLVRCGKVRYVGVSNVTGWQLQKIVDTQRQLGLNPIVSLQQQYSLASRDSELEPFQVCKNEGIGVLPWSPLKGGLLTGKMKRGEKPTEGRVGWVAQDEQQSVQSHPLWRTLPEKMFDIVDTAEAIGKTKGRTIAQVSIRWLLQRDVTTSVIIGATSLAQLDQNMAVNGWSLSADEMAQLDEVSTPVLPYPYEMVFRMNTGKVTVKAGLTVTSHGNMANIPEESKVKYTFLGKSGLKVSNICLGTLTFGETPVGRPGQCDESLSHQILNRFADWGGNFVDTADFYGLGNSEIVVGSWLERQTREDFVVATKCRANMGYNVNSVGLSRRHITKSIEDSLQRLHTDYVDVYQTHCFDNATPLEETYRTLDDLVRCGKVRYVGVSNVTGWQLQKIVDTQRQLGLNPIVSLQQQYSLVSRDSELEPFQVCKNEGIGVLPWSPLKGGLLTGKVKRGEKPSEGRLGWVAQDERRTKQSHPLWRAVPEKVFDIIDKAEAIGKTHGRTIAQVSIRWLLQRDVTTSVIIGATSLAQLDQNMAVNGWSLSSDEMAQLDELSTPDLPYPYEMVFRMNSNRFGLTREGQIAVPRVTVCFRTPSQAQRELAKRRLIPVSVRVIHGSDQPVITLSKVKVHNFSSLDRFRTRPLARPPSREIDLTVTSSTALPVSSDPLNRLTPRRPVLPPSMSSRHQNEPLLTSKRTIPGQRNYNTVQVSEADRMFKLKLVETCAHQILKAELDNVSYNANTCRELSQVIAGLIMDRLKSFSLSQYKLVCVVSIGSLKDRPAMQFGSRCLWNKATDNFVSVKYTNTSVFAVAMIYGLYFD</sequence>
<dbReference type="CDD" id="cd19081">
    <property type="entry name" value="AKR_AKR9C1"/>
    <property type="match status" value="2"/>
</dbReference>
<dbReference type="FunFam" id="3.20.20.100:FF:000004">
    <property type="entry name" value="Oxidoreductase, aldo/keto reductase"/>
    <property type="match status" value="2"/>
</dbReference>
<dbReference type="PANTHER" id="PTHR43364:SF4">
    <property type="entry name" value="NAD(P)-LINKED OXIDOREDUCTASE SUPERFAMILY PROTEIN"/>
    <property type="match status" value="1"/>
</dbReference>
<comment type="similarity">
    <text evidence="1">Belongs to the dynein light chain Tctex-type family.</text>
</comment>
<dbReference type="InterPro" id="IPR005334">
    <property type="entry name" value="Tctex-1-like"/>
</dbReference>
<dbReference type="SUPFAM" id="SSF51430">
    <property type="entry name" value="NAD(P)-linked oxidoreductase"/>
    <property type="match status" value="2"/>
</dbReference>
<dbReference type="AlphaFoldDB" id="A0AAE1CVU9"/>
<evidence type="ECO:0000256" key="2">
    <source>
        <dbReference type="ARBA" id="ARBA00023002"/>
    </source>
</evidence>
<evidence type="ECO:0000256" key="4">
    <source>
        <dbReference type="SAM" id="MobiDB-lite"/>
    </source>
</evidence>
<organism evidence="6 7">
    <name type="scientific">Elysia crispata</name>
    <name type="common">lettuce slug</name>
    <dbReference type="NCBI Taxonomy" id="231223"/>
    <lineage>
        <taxon>Eukaryota</taxon>
        <taxon>Metazoa</taxon>
        <taxon>Spiralia</taxon>
        <taxon>Lophotrochozoa</taxon>
        <taxon>Mollusca</taxon>
        <taxon>Gastropoda</taxon>
        <taxon>Heterobranchia</taxon>
        <taxon>Euthyneura</taxon>
        <taxon>Panpulmonata</taxon>
        <taxon>Sacoglossa</taxon>
        <taxon>Placobranchoidea</taxon>
        <taxon>Plakobranchidae</taxon>
        <taxon>Elysia</taxon>
    </lineage>
</organism>